<dbReference type="PROSITE" id="PS51294">
    <property type="entry name" value="HTH_MYB"/>
    <property type="match status" value="2"/>
</dbReference>
<evidence type="ECO:0000259" key="2">
    <source>
        <dbReference type="PROSITE" id="PS50090"/>
    </source>
</evidence>
<dbReference type="GO" id="GO:0000981">
    <property type="term" value="F:DNA-binding transcription factor activity, RNA polymerase II-specific"/>
    <property type="evidence" value="ECO:0007669"/>
    <property type="project" value="TreeGrafter"/>
</dbReference>
<gene>
    <name evidence="4" type="ORF">RMAR00112_LOCUS1123</name>
    <name evidence="5" type="ORF">RMAR00112_LOCUS1131</name>
</gene>
<organism evidence="5">
    <name type="scientific">Rhodosorus marinus</name>
    <dbReference type="NCBI Taxonomy" id="101924"/>
    <lineage>
        <taxon>Eukaryota</taxon>
        <taxon>Rhodophyta</taxon>
        <taxon>Stylonematophyceae</taxon>
        <taxon>Stylonematales</taxon>
        <taxon>Stylonemataceae</taxon>
        <taxon>Rhodosorus</taxon>
    </lineage>
</organism>
<dbReference type="Gene3D" id="1.10.10.60">
    <property type="entry name" value="Homeodomain-like"/>
    <property type="match status" value="2"/>
</dbReference>
<dbReference type="InterPro" id="IPR050560">
    <property type="entry name" value="MYB_TF"/>
</dbReference>
<feature type="region of interest" description="Disordered" evidence="1">
    <location>
        <begin position="222"/>
        <end position="270"/>
    </location>
</feature>
<dbReference type="InterPro" id="IPR009057">
    <property type="entry name" value="Homeodomain-like_sf"/>
</dbReference>
<dbReference type="PANTHER" id="PTHR45614">
    <property type="entry name" value="MYB PROTEIN-RELATED"/>
    <property type="match status" value="1"/>
</dbReference>
<dbReference type="SMART" id="SM00717">
    <property type="entry name" value="SANT"/>
    <property type="match status" value="2"/>
</dbReference>
<feature type="domain" description="HTH myb-type" evidence="3">
    <location>
        <begin position="111"/>
        <end position="165"/>
    </location>
</feature>
<dbReference type="GO" id="GO:0000978">
    <property type="term" value="F:RNA polymerase II cis-regulatory region sequence-specific DNA binding"/>
    <property type="evidence" value="ECO:0007669"/>
    <property type="project" value="TreeGrafter"/>
</dbReference>
<accession>A0A7S2Z9L1</accession>
<dbReference type="Pfam" id="PF00249">
    <property type="entry name" value="Myb_DNA-binding"/>
    <property type="match status" value="2"/>
</dbReference>
<feature type="compositionally biased region" description="Polar residues" evidence="1">
    <location>
        <begin position="229"/>
        <end position="243"/>
    </location>
</feature>
<evidence type="ECO:0000259" key="3">
    <source>
        <dbReference type="PROSITE" id="PS51294"/>
    </source>
</evidence>
<dbReference type="GO" id="GO:0005634">
    <property type="term" value="C:nucleus"/>
    <property type="evidence" value="ECO:0007669"/>
    <property type="project" value="TreeGrafter"/>
</dbReference>
<dbReference type="PROSITE" id="PS50090">
    <property type="entry name" value="MYB_LIKE"/>
    <property type="match status" value="2"/>
</dbReference>
<proteinExistence type="predicted"/>
<dbReference type="CDD" id="cd00167">
    <property type="entry name" value="SANT"/>
    <property type="match status" value="2"/>
</dbReference>
<evidence type="ECO:0000256" key="1">
    <source>
        <dbReference type="SAM" id="MobiDB-lite"/>
    </source>
</evidence>
<feature type="region of interest" description="Disordered" evidence="1">
    <location>
        <begin position="1"/>
        <end position="64"/>
    </location>
</feature>
<reference evidence="5" key="1">
    <citation type="submission" date="2021-01" db="EMBL/GenBank/DDBJ databases">
        <authorList>
            <person name="Corre E."/>
            <person name="Pelletier E."/>
            <person name="Niang G."/>
            <person name="Scheremetjew M."/>
            <person name="Finn R."/>
            <person name="Kale V."/>
            <person name="Holt S."/>
            <person name="Cochrane G."/>
            <person name="Meng A."/>
            <person name="Brown T."/>
            <person name="Cohen L."/>
        </authorList>
    </citation>
    <scope>NUCLEOTIDE SEQUENCE</scope>
    <source>
        <strain evidence="5">CCMP 769</strain>
    </source>
</reference>
<feature type="domain" description="Myb-like" evidence="2">
    <location>
        <begin position="111"/>
        <end position="161"/>
    </location>
</feature>
<sequence>MNISDLVDKENESLDGTHDAVQLRKAPKATQKVPGSRASKSRERRGLSDPNPPKKNHTTRPWTLEEDRKLETLYNSMSDNMSSSKKWSRIASQMEGRKGKQCRERWLNQLKPGIRRESWTVEEEETLHDRHKELGNKWVEIAKYLPGRTDNAVKNHWNSMIRKRTRRENNVHPRKRSSTASRSMARPPDTGSSSHVESGRVHDARVQSRTMVWADVRAPGDGANVHAAKQSSKLSVRSRSALGSSHEPVKPRIGGQREPRPRAGNGSGGNPLVTLASAALVSDDSEEEVSTEEFAKRDSAINSVIDNRSILCMDCTGFFRKRVVSKRARCLRLYLYICVNIMQEGTVELVLLKPAYVLINTCCV</sequence>
<dbReference type="PANTHER" id="PTHR45614:SF274">
    <property type="entry name" value="MYB-LIKE DNA-BINDING PROTEIN"/>
    <property type="match status" value="1"/>
</dbReference>
<dbReference type="AlphaFoldDB" id="A0A7S2Z9L1"/>
<dbReference type="SUPFAM" id="SSF46689">
    <property type="entry name" value="Homeodomain-like"/>
    <property type="match status" value="2"/>
</dbReference>
<protein>
    <submittedName>
        <fullName evidence="5">Uncharacterized protein</fullName>
    </submittedName>
</protein>
<feature type="compositionally biased region" description="Basic and acidic residues" evidence="1">
    <location>
        <begin position="1"/>
        <end position="22"/>
    </location>
</feature>
<name>A0A7S2Z9L1_9RHOD</name>
<dbReference type="EMBL" id="HBHW01001362">
    <property type="protein sequence ID" value="CAE0033183.1"/>
    <property type="molecule type" value="Transcribed_RNA"/>
</dbReference>
<feature type="region of interest" description="Disordered" evidence="1">
    <location>
        <begin position="157"/>
        <end position="205"/>
    </location>
</feature>
<feature type="domain" description="HTH myb-type" evidence="3">
    <location>
        <begin position="54"/>
        <end position="110"/>
    </location>
</feature>
<dbReference type="InterPro" id="IPR017930">
    <property type="entry name" value="Myb_dom"/>
</dbReference>
<evidence type="ECO:0000313" key="5">
    <source>
        <dbReference type="EMBL" id="CAE0033191.1"/>
    </source>
</evidence>
<dbReference type="InterPro" id="IPR001005">
    <property type="entry name" value="SANT/Myb"/>
</dbReference>
<feature type="domain" description="Myb-like" evidence="2">
    <location>
        <begin position="54"/>
        <end position="110"/>
    </location>
</feature>
<feature type="compositionally biased region" description="Basic residues" evidence="1">
    <location>
        <begin position="161"/>
        <end position="177"/>
    </location>
</feature>
<feature type="compositionally biased region" description="Basic and acidic residues" evidence="1">
    <location>
        <begin position="247"/>
        <end position="261"/>
    </location>
</feature>
<dbReference type="EMBL" id="HBHW01001370">
    <property type="protein sequence ID" value="CAE0033191.1"/>
    <property type="molecule type" value="Transcribed_RNA"/>
</dbReference>
<evidence type="ECO:0000313" key="4">
    <source>
        <dbReference type="EMBL" id="CAE0033183.1"/>
    </source>
</evidence>